<evidence type="ECO:0000259" key="6">
    <source>
        <dbReference type="Pfam" id="PF04542"/>
    </source>
</evidence>
<evidence type="ECO:0000256" key="5">
    <source>
        <dbReference type="ARBA" id="ARBA00024701"/>
    </source>
</evidence>
<dbReference type="Proteomes" id="UP000752012">
    <property type="component" value="Unassembled WGS sequence"/>
</dbReference>
<evidence type="ECO:0000313" key="7">
    <source>
        <dbReference type="EMBL" id="NJP37174.1"/>
    </source>
</evidence>
<keyword evidence="3" id="KW-0805">Transcription regulation</keyword>
<keyword evidence="4" id="KW-0804">Transcription</keyword>
<dbReference type="GO" id="GO:0006352">
    <property type="term" value="P:DNA-templated transcription initiation"/>
    <property type="evidence" value="ECO:0007669"/>
    <property type="project" value="InterPro"/>
</dbReference>
<reference evidence="7 8" key="1">
    <citation type="submission" date="2020-03" db="EMBL/GenBank/DDBJ databases">
        <title>Assessment of the enzymatic potential of alkaline-tolerant lipase obtained from Bacillus luteus H11 (technogenic soil) for the bioremediation of saline soils contaminated with petroleum substances.</title>
        <authorList>
            <person name="Kalwasinska A."/>
        </authorList>
    </citation>
    <scope>NUCLEOTIDE SEQUENCE [LARGE SCALE GENOMIC DNA]</scope>
    <source>
        <strain evidence="7 8">H11</strain>
    </source>
</reference>
<dbReference type="InterPro" id="IPR016032">
    <property type="entry name" value="Sig_transdc_resp-reg_C-effctor"/>
</dbReference>
<protein>
    <recommendedName>
        <fullName evidence="2">RNA polymerase sigma factor SigS</fullName>
    </recommendedName>
</protein>
<dbReference type="EMBL" id="JAATHJ010000006">
    <property type="protein sequence ID" value="NJP37174.1"/>
    <property type="molecule type" value="Genomic_DNA"/>
</dbReference>
<dbReference type="Gene3D" id="1.10.1740.10">
    <property type="match status" value="1"/>
</dbReference>
<evidence type="ECO:0000256" key="3">
    <source>
        <dbReference type="ARBA" id="ARBA00023015"/>
    </source>
</evidence>
<accession>A0A969PTC1</accession>
<name>A0A969PTC1_9BACI</name>
<evidence type="ECO:0000256" key="4">
    <source>
        <dbReference type="ARBA" id="ARBA00023163"/>
    </source>
</evidence>
<evidence type="ECO:0000313" key="8">
    <source>
        <dbReference type="Proteomes" id="UP000752012"/>
    </source>
</evidence>
<dbReference type="InterPro" id="IPR014284">
    <property type="entry name" value="RNA_pol_sigma-70_dom"/>
</dbReference>
<sequence>MEHKFEDYERLLWQIARKKESAGKIKGLDLDDLFQLASLGYLKALKNYDPEKSKFITHLYMTAYYTVKHGIGNYSQTVMVSRHDSDRAMKILKLGLEEEKPEKIAEAIDISVTNAEIAIFILKQSAAADLSLFIENEELVTHQNFMVEDDWTAPHVEDFLKRLTARELRIVERLLQGYSQTEIAEIDQTSRQATSQHVMKIREKYLRFGA</sequence>
<dbReference type="InterPro" id="IPR036388">
    <property type="entry name" value="WH-like_DNA-bd_sf"/>
</dbReference>
<organism evidence="7 8">
    <name type="scientific">Alkalicoccus luteus</name>
    <dbReference type="NCBI Taxonomy" id="1237094"/>
    <lineage>
        <taxon>Bacteria</taxon>
        <taxon>Bacillati</taxon>
        <taxon>Bacillota</taxon>
        <taxon>Bacilli</taxon>
        <taxon>Bacillales</taxon>
        <taxon>Bacillaceae</taxon>
        <taxon>Alkalicoccus</taxon>
    </lineage>
</organism>
<gene>
    <name evidence="7" type="ORF">HCN83_06175</name>
</gene>
<dbReference type="GO" id="GO:0003677">
    <property type="term" value="F:DNA binding"/>
    <property type="evidence" value="ECO:0007669"/>
    <property type="project" value="InterPro"/>
</dbReference>
<dbReference type="InterPro" id="IPR013325">
    <property type="entry name" value="RNA_pol_sigma_r2"/>
</dbReference>
<dbReference type="NCBIfam" id="TIGR02937">
    <property type="entry name" value="sigma70-ECF"/>
    <property type="match status" value="1"/>
</dbReference>
<feature type="domain" description="RNA polymerase sigma-70 region 2" evidence="6">
    <location>
        <begin position="5"/>
        <end position="66"/>
    </location>
</feature>
<dbReference type="SUPFAM" id="SSF88946">
    <property type="entry name" value="Sigma2 domain of RNA polymerase sigma factors"/>
    <property type="match status" value="1"/>
</dbReference>
<evidence type="ECO:0000256" key="1">
    <source>
        <dbReference type="ARBA" id="ARBA00007788"/>
    </source>
</evidence>
<dbReference type="InterPro" id="IPR007627">
    <property type="entry name" value="RNA_pol_sigma70_r2"/>
</dbReference>
<comment type="caution">
    <text evidence="7">The sequence shown here is derived from an EMBL/GenBank/DDBJ whole genome shotgun (WGS) entry which is preliminary data.</text>
</comment>
<dbReference type="RefSeq" id="WP_168005528.1">
    <property type="nucleotide sequence ID" value="NZ_JAATHJ010000006.1"/>
</dbReference>
<dbReference type="GO" id="GO:0003700">
    <property type="term" value="F:DNA-binding transcription factor activity"/>
    <property type="evidence" value="ECO:0007669"/>
    <property type="project" value="InterPro"/>
</dbReference>
<dbReference type="SUPFAM" id="SSF46894">
    <property type="entry name" value="C-terminal effector domain of the bipartite response regulators"/>
    <property type="match status" value="1"/>
</dbReference>
<comment type="function">
    <text evidence="5">Sigma factors are initiation factors that promote the attachment of RNA polymerase to specific initiation sites and are then released. Sigma-S contributes to the protection against external stress, thus playing a role in cellular fitness and survival.</text>
</comment>
<comment type="similarity">
    <text evidence="1">Belongs to the sigma-70 factor family.</text>
</comment>
<proteinExistence type="inferred from homology"/>
<keyword evidence="8" id="KW-1185">Reference proteome</keyword>
<dbReference type="Gene3D" id="1.10.10.10">
    <property type="entry name" value="Winged helix-like DNA-binding domain superfamily/Winged helix DNA-binding domain"/>
    <property type="match status" value="1"/>
</dbReference>
<evidence type="ECO:0000256" key="2">
    <source>
        <dbReference type="ARBA" id="ARBA00021245"/>
    </source>
</evidence>
<dbReference type="Pfam" id="PF04542">
    <property type="entry name" value="Sigma70_r2"/>
    <property type="match status" value="1"/>
</dbReference>
<dbReference type="AlphaFoldDB" id="A0A969PTC1"/>